<reference evidence="3" key="1">
    <citation type="submission" date="2017-03" db="EMBL/GenBank/DDBJ databases">
        <title>Genomes of endolithic fungi from Antarctica.</title>
        <authorList>
            <person name="Coleine C."/>
            <person name="Masonjones S."/>
            <person name="Stajich J.E."/>
        </authorList>
    </citation>
    <scope>NUCLEOTIDE SEQUENCE [LARGE SCALE GENOMIC DNA]</scope>
    <source>
        <strain evidence="3">CCFEE 5527</strain>
    </source>
</reference>
<proteinExistence type="predicted"/>
<evidence type="ECO:0000256" key="1">
    <source>
        <dbReference type="SAM" id="MobiDB-lite"/>
    </source>
</evidence>
<dbReference type="AlphaFoldDB" id="A0A1V8TVB8"/>
<feature type="region of interest" description="Disordered" evidence="1">
    <location>
        <begin position="157"/>
        <end position="176"/>
    </location>
</feature>
<keyword evidence="3" id="KW-1185">Reference proteome</keyword>
<evidence type="ECO:0000313" key="3">
    <source>
        <dbReference type="Proteomes" id="UP000192596"/>
    </source>
</evidence>
<dbReference type="InParanoid" id="A0A1V8TVB8"/>
<name>A0A1V8TVB8_9PEZI</name>
<gene>
    <name evidence="2" type="ORF">B0A48_00691</name>
</gene>
<evidence type="ECO:0000313" key="2">
    <source>
        <dbReference type="EMBL" id="OQO15308.1"/>
    </source>
</evidence>
<accession>A0A1V8TVB8</accession>
<sequence>MDGNVSDTLSVGRLRLRLVDGAVKDGSVDSVKERLTSVLGRVNVRPVDKLSEGCTGSPVERLRDTWMDVDDSVSGGHSSNVDGNDRLGRLGNAVGMDTLDSPSVAFSSPVAKIVTVKAGNVTVRVGSQVAVPVSIDSNTRGQRDTLDHLPLVGGPAPSPTVGAALVPTPAPPSVTN</sequence>
<comment type="caution">
    <text evidence="2">The sequence shown here is derived from an EMBL/GenBank/DDBJ whole genome shotgun (WGS) entry which is preliminary data.</text>
</comment>
<dbReference type="Proteomes" id="UP000192596">
    <property type="component" value="Unassembled WGS sequence"/>
</dbReference>
<dbReference type="EMBL" id="NAJO01000001">
    <property type="protein sequence ID" value="OQO15308.1"/>
    <property type="molecule type" value="Genomic_DNA"/>
</dbReference>
<organism evidence="2 3">
    <name type="scientific">Cryoendolithus antarcticus</name>
    <dbReference type="NCBI Taxonomy" id="1507870"/>
    <lineage>
        <taxon>Eukaryota</taxon>
        <taxon>Fungi</taxon>
        <taxon>Dikarya</taxon>
        <taxon>Ascomycota</taxon>
        <taxon>Pezizomycotina</taxon>
        <taxon>Dothideomycetes</taxon>
        <taxon>Dothideomycetidae</taxon>
        <taxon>Cladosporiales</taxon>
        <taxon>Cladosporiaceae</taxon>
        <taxon>Cryoendolithus</taxon>
    </lineage>
</organism>
<protein>
    <submittedName>
        <fullName evidence="2">Uncharacterized protein</fullName>
    </submittedName>
</protein>